<reference evidence="1 2" key="1">
    <citation type="journal article" date="2014" name="Genome Announc.">
        <title>Draft genome sequences of the altered schaedler flora, a defined bacterial community from gnotobiotic mice.</title>
        <authorList>
            <person name="Wannemuehler M.J."/>
            <person name="Overstreet A.M."/>
            <person name="Ward D.V."/>
            <person name="Phillips G.J."/>
        </authorList>
    </citation>
    <scope>NUCLEOTIDE SEQUENCE [LARGE SCALE GENOMIC DNA]</scope>
    <source>
        <strain evidence="1 2">ASF492</strain>
    </source>
</reference>
<dbReference type="EMBL" id="AQFT01000017">
    <property type="protein sequence ID" value="EMZ37004.1"/>
    <property type="molecule type" value="Genomic_DNA"/>
</dbReference>
<dbReference type="STRING" id="1235802.C823_00600"/>
<comment type="caution">
    <text evidence="1">The sequence shown here is derived from an EMBL/GenBank/DDBJ whole genome shotgun (WGS) entry which is preliminary data.</text>
</comment>
<dbReference type="OrthoDB" id="9884482at2"/>
<name>N2BJL7_9FIRM</name>
<evidence type="ECO:0000313" key="2">
    <source>
        <dbReference type="Proteomes" id="UP000012589"/>
    </source>
</evidence>
<dbReference type="InterPro" id="IPR036170">
    <property type="entry name" value="YezG-like_sf"/>
</dbReference>
<evidence type="ECO:0000313" key="1">
    <source>
        <dbReference type="EMBL" id="EMZ37004.1"/>
    </source>
</evidence>
<keyword evidence="2" id="KW-1185">Reference proteome</keyword>
<dbReference type="SUPFAM" id="SSF160424">
    <property type="entry name" value="BH3703-like"/>
    <property type="match status" value="1"/>
</dbReference>
<organism evidence="1 2">
    <name type="scientific">Eubacterium plexicaudatum ASF492</name>
    <dbReference type="NCBI Taxonomy" id="1235802"/>
    <lineage>
        <taxon>Bacteria</taxon>
        <taxon>Bacillati</taxon>
        <taxon>Bacillota</taxon>
        <taxon>Clostridia</taxon>
        <taxon>Eubacteriales</taxon>
        <taxon>Eubacteriaceae</taxon>
        <taxon>Eubacterium</taxon>
    </lineage>
</organism>
<dbReference type="Proteomes" id="UP000012589">
    <property type="component" value="Unassembled WGS sequence"/>
</dbReference>
<sequence length="137" mass="15924">MSDIREDKNTLNGMFQELSNVIVPSLPAEWIKIVAGYFIETESKVSHFQLFVLNENDDDYLDLVKESWESDKYDNAIVDAEDVCKKIHEICCKVGDDWSMMTFVVECDGAYNVDYSYEPIKSYDARYLLDWQSSYLA</sequence>
<protein>
    <recommendedName>
        <fullName evidence="3">DUF600 family protein</fullName>
    </recommendedName>
</protein>
<gene>
    <name evidence="1" type="ORF">C823_00600</name>
</gene>
<dbReference type="Gene3D" id="3.30.500.20">
    <property type="entry name" value="BH3703-like domains"/>
    <property type="match status" value="1"/>
</dbReference>
<accession>N2BJL7</accession>
<dbReference type="AlphaFoldDB" id="N2BJL7"/>
<dbReference type="Pfam" id="PF04634">
    <property type="entry name" value="YezG-like"/>
    <property type="match status" value="1"/>
</dbReference>
<dbReference type="InterPro" id="IPR006728">
    <property type="entry name" value="YezG-like"/>
</dbReference>
<evidence type="ECO:0008006" key="3">
    <source>
        <dbReference type="Google" id="ProtNLM"/>
    </source>
</evidence>
<proteinExistence type="predicted"/>
<dbReference type="HOGENOM" id="CLU_1862169_0_0_9"/>